<evidence type="ECO:0000256" key="12">
    <source>
        <dbReference type="SAM" id="Phobius"/>
    </source>
</evidence>
<dbReference type="InterPro" id="IPR033885">
    <property type="entry name" value="AlkB/XylM"/>
</dbReference>
<keyword evidence="7 12" id="KW-1133">Transmembrane helix</keyword>
<gene>
    <name evidence="14" type="ORF">JF535_13620</name>
</gene>
<dbReference type="EMBL" id="JAEKJR010000002">
    <property type="protein sequence ID" value="MBN8431888.1"/>
    <property type="molecule type" value="Genomic_DNA"/>
</dbReference>
<keyword evidence="5 12" id="KW-0812">Transmembrane</keyword>
<dbReference type="Pfam" id="PF00487">
    <property type="entry name" value="FA_desaturase"/>
    <property type="match status" value="1"/>
</dbReference>
<dbReference type="Proteomes" id="UP000664293">
    <property type="component" value="Unassembled WGS sequence"/>
</dbReference>
<evidence type="ECO:0000256" key="4">
    <source>
        <dbReference type="ARBA" id="ARBA00022519"/>
    </source>
</evidence>
<protein>
    <submittedName>
        <fullName evidence="14">Alkane 1-monooxygenase</fullName>
    </submittedName>
</protein>
<dbReference type="InterPro" id="IPR005804">
    <property type="entry name" value="FA_desaturase_dom"/>
</dbReference>
<evidence type="ECO:0000256" key="7">
    <source>
        <dbReference type="ARBA" id="ARBA00022989"/>
    </source>
</evidence>
<dbReference type="CDD" id="cd03512">
    <property type="entry name" value="Alkane-hydroxylase"/>
    <property type="match status" value="1"/>
</dbReference>
<evidence type="ECO:0000256" key="5">
    <source>
        <dbReference type="ARBA" id="ARBA00022692"/>
    </source>
</evidence>
<evidence type="ECO:0000256" key="11">
    <source>
        <dbReference type="ARBA" id="ARBA00023136"/>
    </source>
</evidence>
<keyword evidence="6" id="KW-0479">Metal-binding</keyword>
<dbReference type="PANTHER" id="PTHR38674">
    <property type="entry name" value="ALKANE 1-MONOOXYGENASE 1"/>
    <property type="match status" value="1"/>
</dbReference>
<feature type="transmembrane region" description="Helical" evidence="12">
    <location>
        <begin position="7"/>
        <end position="24"/>
    </location>
</feature>
<evidence type="ECO:0000313" key="15">
    <source>
        <dbReference type="Proteomes" id="UP000664293"/>
    </source>
</evidence>
<evidence type="ECO:0000259" key="13">
    <source>
        <dbReference type="Pfam" id="PF00487"/>
    </source>
</evidence>
<dbReference type="PANTHER" id="PTHR38674:SF1">
    <property type="entry name" value="ALKANE 1-MONOOXYGENASE 1"/>
    <property type="match status" value="1"/>
</dbReference>
<accession>A0ABS3E992</accession>
<keyword evidence="9" id="KW-0408">Iron</keyword>
<keyword evidence="3" id="KW-1003">Cell membrane</keyword>
<evidence type="ECO:0000256" key="10">
    <source>
        <dbReference type="ARBA" id="ARBA00023033"/>
    </source>
</evidence>
<name>A0ABS3E992_9GAMM</name>
<evidence type="ECO:0000256" key="2">
    <source>
        <dbReference type="ARBA" id="ARBA00010823"/>
    </source>
</evidence>
<comment type="similarity">
    <text evidence="2">Belongs to the fatty acid desaturase type 1 family. AlkB subfamily.</text>
</comment>
<feature type="transmembrane region" description="Helical" evidence="12">
    <location>
        <begin position="68"/>
        <end position="88"/>
    </location>
</feature>
<comment type="subcellular location">
    <subcellularLocation>
        <location evidence="1">Cell inner membrane</location>
        <topology evidence="1">Multi-pass membrane protein</topology>
    </subcellularLocation>
</comment>
<reference evidence="14 15" key="1">
    <citation type="submission" date="2020-12" db="EMBL/GenBank/DDBJ databases">
        <title>Oil enriched cultivation method for isolating marine PHA-producing bacteria.</title>
        <authorList>
            <person name="Zheng W."/>
            <person name="Yu S."/>
            <person name="Huang Y."/>
        </authorList>
    </citation>
    <scope>NUCLEOTIDE SEQUENCE [LARGE SCALE GENOMIC DNA]</scope>
    <source>
        <strain evidence="14 15">SN0-2</strain>
    </source>
</reference>
<keyword evidence="11 12" id="KW-0472">Membrane</keyword>
<feature type="transmembrane region" description="Helical" evidence="12">
    <location>
        <begin position="94"/>
        <end position="117"/>
    </location>
</feature>
<feature type="transmembrane region" description="Helical" evidence="12">
    <location>
        <begin position="217"/>
        <end position="246"/>
    </location>
</feature>
<comment type="caution">
    <text evidence="14">The sequence shown here is derived from an EMBL/GenBank/DDBJ whole genome shotgun (WGS) entry which is preliminary data.</text>
</comment>
<keyword evidence="8" id="KW-0560">Oxidoreductase</keyword>
<evidence type="ECO:0000256" key="6">
    <source>
        <dbReference type="ARBA" id="ARBA00022723"/>
    </source>
</evidence>
<proteinExistence type="inferred from homology"/>
<organism evidence="14 15">
    <name type="scientific">Microbulbifer salipaludis</name>
    <dbReference type="NCBI Taxonomy" id="187980"/>
    <lineage>
        <taxon>Bacteria</taxon>
        <taxon>Pseudomonadati</taxon>
        <taxon>Pseudomonadota</taxon>
        <taxon>Gammaproteobacteria</taxon>
        <taxon>Cellvibrionales</taxon>
        <taxon>Microbulbiferaceae</taxon>
        <taxon>Microbulbifer</taxon>
    </lineage>
</organism>
<evidence type="ECO:0000256" key="3">
    <source>
        <dbReference type="ARBA" id="ARBA00022475"/>
    </source>
</evidence>
<keyword evidence="4" id="KW-0997">Cell inner membrane</keyword>
<evidence type="ECO:0000256" key="1">
    <source>
        <dbReference type="ARBA" id="ARBA00004429"/>
    </source>
</evidence>
<feature type="domain" description="Fatty acid desaturase" evidence="13">
    <location>
        <begin position="102"/>
        <end position="328"/>
    </location>
</feature>
<evidence type="ECO:0000313" key="14">
    <source>
        <dbReference type="EMBL" id="MBN8431888.1"/>
    </source>
</evidence>
<sequence>MRRGRALRYSFAYFLPIIVCFSLLKGGFWLAAPLLYLYGVLPVAEWLLPQSTRNLPEDQEAHVAKDPLYDLLLLMALPVQCGVLVLFFSRIPSYAPLELLGGTLSVGLMCGVFGINVGHELGHRADRLAQRVAQALLMSSLYTHFFIEHNRGHHRHVATPEDPASARYNESLYHFWCRSISSGYISAWQLEAERLRKLARAPLGIHNQMLQFQLAQLLLLAAILATFGPVALVCFIGAAIVGILMLETVNYIEHYGLCRATLGQAETGPARYERVQPRHSWNSDHWLGRLSLFELTRHSDHHFRASRRYQILRHHDDSPQLPAGYPAMMLLACVPPAWFRVMNPRVDAVRPVPASH</sequence>
<evidence type="ECO:0000256" key="8">
    <source>
        <dbReference type="ARBA" id="ARBA00023002"/>
    </source>
</evidence>
<keyword evidence="15" id="KW-1185">Reference proteome</keyword>
<evidence type="ECO:0000256" key="9">
    <source>
        <dbReference type="ARBA" id="ARBA00023004"/>
    </source>
</evidence>
<keyword evidence="10" id="KW-0503">Monooxygenase</keyword>